<evidence type="ECO:0000313" key="2">
    <source>
        <dbReference type="EMBL" id="KAA1113472.1"/>
    </source>
</evidence>
<name>A0A5B0QK01_PUCGR</name>
<organism evidence="2 4">
    <name type="scientific">Puccinia graminis f. sp. tritici</name>
    <dbReference type="NCBI Taxonomy" id="56615"/>
    <lineage>
        <taxon>Eukaryota</taxon>
        <taxon>Fungi</taxon>
        <taxon>Dikarya</taxon>
        <taxon>Basidiomycota</taxon>
        <taxon>Pucciniomycotina</taxon>
        <taxon>Pucciniomycetes</taxon>
        <taxon>Pucciniales</taxon>
        <taxon>Pucciniaceae</taxon>
        <taxon>Puccinia</taxon>
    </lineage>
</organism>
<evidence type="ECO:0000256" key="1">
    <source>
        <dbReference type="SAM" id="MobiDB-lite"/>
    </source>
</evidence>
<protein>
    <submittedName>
        <fullName evidence="2">Uncharacterized protein</fullName>
    </submittedName>
</protein>
<sequence>MVMAMGGCSSLICSRAHRPTGGFWEQPSAQRCCNQANKSRTLNYTTRFGSKSFAAHLAKSPYRRGNAVPQAELSTRPCEDGGQGPPKQGLVHERLSRGV</sequence>
<dbReference type="Proteomes" id="UP000324748">
    <property type="component" value="Unassembled WGS sequence"/>
</dbReference>
<feature type="compositionally biased region" description="Basic and acidic residues" evidence="1">
    <location>
        <begin position="90"/>
        <end position="99"/>
    </location>
</feature>
<evidence type="ECO:0000313" key="4">
    <source>
        <dbReference type="Proteomes" id="UP000324748"/>
    </source>
</evidence>
<dbReference type="EMBL" id="VDEP01000106">
    <property type="protein sequence ID" value="KAA1130786.1"/>
    <property type="molecule type" value="Genomic_DNA"/>
</dbReference>
<feature type="region of interest" description="Disordered" evidence="1">
    <location>
        <begin position="64"/>
        <end position="99"/>
    </location>
</feature>
<evidence type="ECO:0000313" key="5">
    <source>
        <dbReference type="Proteomes" id="UP000325313"/>
    </source>
</evidence>
<accession>A0A5B0QK01</accession>
<dbReference type="Proteomes" id="UP000325313">
    <property type="component" value="Unassembled WGS sequence"/>
</dbReference>
<dbReference type="EMBL" id="VSWC01000015">
    <property type="protein sequence ID" value="KAA1113472.1"/>
    <property type="molecule type" value="Genomic_DNA"/>
</dbReference>
<evidence type="ECO:0000313" key="3">
    <source>
        <dbReference type="EMBL" id="KAA1130786.1"/>
    </source>
</evidence>
<proteinExistence type="predicted"/>
<dbReference type="AlphaFoldDB" id="A0A5B0QK01"/>
<reference evidence="4 5" key="1">
    <citation type="submission" date="2019-05" db="EMBL/GenBank/DDBJ databases">
        <title>Emergence of the Ug99 lineage of the wheat stem rust pathogen through somatic hybridization.</title>
        <authorList>
            <person name="Li F."/>
            <person name="Upadhyaya N.M."/>
            <person name="Sperschneider J."/>
            <person name="Matny O."/>
            <person name="Nguyen-Phuc H."/>
            <person name="Mago R."/>
            <person name="Raley C."/>
            <person name="Miller M.E."/>
            <person name="Silverstein K.A.T."/>
            <person name="Henningsen E."/>
            <person name="Hirsch C.D."/>
            <person name="Visser B."/>
            <person name="Pretorius Z.A."/>
            <person name="Steffenson B.J."/>
            <person name="Schwessinger B."/>
            <person name="Dodds P.N."/>
            <person name="Figueroa M."/>
        </authorList>
    </citation>
    <scope>NUCLEOTIDE SEQUENCE [LARGE SCALE GENOMIC DNA]</scope>
    <source>
        <strain evidence="2">21-0</strain>
        <strain evidence="3 5">Ug99</strain>
    </source>
</reference>
<keyword evidence="4" id="KW-1185">Reference proteome</keyword>
<comment type="caution">
    <text evidence="2">The sequence shown here is derived from an EMBL/GenBank/DDBJ whole genome shotgun (WGS) entry which is preliminary data.</text>
</comment>
<gene>
    <name evidence="2" type="ORF">PGT21_032239</name>
    <name evidence="3" type="ORF">PGTUg99_018777</name>
</gene>